<sequence>MTKIRAILRSCAPHTGSSSSKVSVSIHIAGAGDKQPKVFTTSDKIEGVVTINVAEKTAFDDIKITFEGIFKVMTWGGINGPPLVGACQTFMKLHYPIENSSYQPASILEPGWCYKFPFTFVVSKNLPLTPSEGKTDYAGIKNAHARLPPSLRKENDTECFSIKYFVRVVIPRPFYCKDQPIKSLVNAVRPVKILPSDTMGKPRDLSIKTLSYKKDLRIRDGWRGKCTGRLTVLASGAEPIRLPFRRTNAADKANTSINLDLRYIPVGTEPPPRLRKVYTKLNLVTSFHATPREQHPCFKKNKSSDSPRGNHIEFVTLPKFDITSVQWVKKQSPCASVSSPRQSYLSTFVDEEASYTSSVVVPISIPKHDDFVPSFHSCFITRMYSLELLLSYCAANGAGRSALRIKVPIEVTL</sequence>
<organism evidence="1">
    <name type="scientific">Aspergillus arachidicola</name>
    <dbReference type="NCBI Taxonomy" id="656916"/>
    <lineage>
        <taxon>Eukaryota</taxon>
        <taxon>Fungi</taxon>
        <taxon>Dikarya</taxon>
        <taxon>Ascomycota</taxon>
        <taxon>Pezizomycotina</taxon>
        <taxon>Eurotiomycetes</taxon>
        <taxon>Eurotiomycetidae</taxon>
        <taxon>Eurotiales</taxon>
        <taxon>Aspergillaceae</taxon>
        <taxon>Aspergillus</taxon>
        <taxon>Aspergillus subgen. Circumdati</taxon>
    </lineage>
</organism>
<dbReference type="PANTHER" id="PTHR31904">
    <property type="entry name" value="BYPASS OF STOP CODON PROTEIN 5-RELATED"/>
    <property type="match status" value="1"/>
</dbReference>
<dbReference type="AlphaFoldDB" id="A0A5N6XXY8"/>
<dbReference type="Gene3D" id="2.60.40.640">
    <property type="match status" value="1"/>
</dbReference>
<accession>A0A5N6XXY8</accession>
<gene>
    <name evidence="1" type="ORF">BDV24DRAFT_166725</name>
</gene>
<protein>
    <recommendedName>
        <fullName evidence="2">Bul1 C-terminal domain-containing protein</fullName>
    </recommendedName>
</protein>
<dbReference type="PANTHER" id="PTHR31904:SF1">
    <property type="entry name" value="BYPASS OF STOP CODON PROTEIN 5-RELATED"/>
    <property type="match status" value="1"/>
</dbReference>
<proteinExistence type="predicted"/>
<dbReference type="EMBL" id="ML737172">
    <property type="protein sequence ID" value="KAE8338024.1"/>
    <property type="molecule type" value="Genomic_DNA"/>
</dbReference>
<dbReference type="Proteomes" id="UP000325558">
    <property type="component" value="Unassembled WGS sequence"/>
</dbReference>
<evidence type="ECO:0008006" key="2">
    <source>
        <dbReference type="Google" id="ProtNLM"/>
    </source>
</evidence>
<reference evidence="1" key="1">
    <citation type="submission" date="2019-04" db="EMBL/GenBank/DDBJ databases">
        <title>Friends and foes A comparative genomics study of 23 Aspergillus species from section Flavi.</title>
        <authorList>
            <consortium name="DOE Joint Genome Institute"/>
            <person name="Kjaerbolling I."/>
            <person name="Vesth T."/>
            <person name="Frisvad J.C."/>
            <person name="Nybo J.L."/>
            <person name="Theobald S."/>
            <person name="Kildgaard S."/>
            <person name="Isbrandt T."/>
            <person name="Kuo A."/>
            <person name="Sato A."/>
            <person name="Lyhne E.K."/>
            <person name="Kogle M.E."/>
            <person name="Wiebenga A."/>
            <person name="Kun R.S."/>
            <person name="Lubbers R.J."/>
            <person name="Makela M.R."/>
            <person name="Barry K."/>
            <person name="Chovatia M."/>
            <person name="Clum A."/>
            <person name="Daum C."/>
            <person name="Haridas S."/>
            <person name="He G."/>
            <person name="LaButti K."/>
            <person name="Lipzen A."/>
            <person name="Mondo S."/>
            <person name="Riley R."/>
            <person name="Salamov A."/>
            <person name="Simmons B.A."/>
            <person name="Magnuson J.K."/>
            <person name="Henrissat B."/>
            <person name="Mortensen U.H."/>
            <person name="Larsen T.O."/>
            <person name="Devries R.P."/>
            <person name="Grigoriev I.V."/>
            <person name="Machida M."/>
            <person name="Baker S.E."/>
            <person name="Andersen M.R."/>
        </authorList>
    </citation>
    <scope>NUCLEOTIDE SEQUENCE</scope>
    <source>
        <strain evidence="1">CBS 117612</strain>
    </source>
</reference>
<evidence type="ECO:0000313" key="1">
    <source>
        <dbReference type="EMBL" id="KAE8338024.1"/>
    </source>
</evidence>
<name>A0A5N6XXY8_9EURO</name>
<dbReference type="OrthoDB" id="2283785at2759"/>
<dbReference type="InterPro" id="IPR039634">
    <property type="entry name" value="Bul1-like"/>
</dbReference>
<dbReference type="InterPro" id="IPR014752">
    <property type="entry name" value="Arrestin-like_C"/>
</dbReference>